<dbReference type="RefSeq" id="WP_322414938.1">
    <property type="nucleotide sequence ID" value="NZ_CP139858.1"/>
</dbReference>
<dbReference type="EMBL" id="CP139858">
    <property type="protein sequence ID" value="WQC00149.1"/>
    <property type="molecule type" value="Genomic_DNA"/>
</dbReference>
<evidence type="ECO:0000313" key="3">
    <source>
        <dbReference type="Proteomes" id="UP001322481"/>
    </source>
</evidence>
<feature type="region of interest" description="Disordered" evidence="1">
    <location>
        <begin position="1"/>
        <end position="21"/>
    </location>
</feature>
<proteinExistence type="predicted"/>
<dbReference type="Proteomes" id="UP001322481">
    <property type="component" value="Chromosome"/>
</dbReference>
<protein>
    <submittedName>
        <fullName evidence="2">Uncharacterized protein</fullName>
    </submittedName>
</protein>
<keyword evidence="3" id="KW-1185">Reference proteome</keyword>
<sequence>MRTSTASRHHESDPTRRQCGTNSISGKKIVIEYLLGKNFERLQAAVVAADFTI</sequence>
<evidence type="ECO:0000313" key="2">
    <source>
        <dbReference type="EMBL" id="WQC00149.1"/>
    </source>
</evidence>
<name>A0ABZ0VSJ0_9HYPH</name>
<reference evidence="2 3" key="1">
    <citation type="submission" date="2023-11" db="EMBL/GenBank/DDBJ databases">
        <authorList>
            <person name="Panchal A.K."/>
            <person name="Meaney J.S."/>
            <person name="Karas B.J."/>
            <person name="diCenzo G.C."/>
        </authorList>
    </citation>
    <scope>NUCLEOTIDE SEQUENCE [LARGE SCALE GENOMIC DNA]</scope>
    <source>
        <strain evidence="2 3">NZP2235</strain>
    </source>
</reference>
<gene>
    <name evidence="2" type="ORF">U0R22_004347</name>
</gene>
<evidence type="ECO:0000256" key="1">
    <source>
        <dbReference type="SAM" id="MobiDB-lite"/>
    </source>
</evidence>
<organism evidence="2 3">
    <name type="scientific">Mesorhizobium huakuii</name>
    <dbReference type="NCBI Taxonomy" id="28104"/>
    <lineage>
        <taxon>Bacteria</taxon>
        <taxon>Pseudomonadati</taxon>
        <taxon>Pseudomonadota</taxon>
        <taxon>Alphaproteobacteria</taxon>
        <taxon>Hyphomicrobiales</taxon>
        <taxon>Phyllobacteriaceae</taxon>
        <taxon>Mesorhizobium</taxon>
    </lineage>
</organism>
<accession>A0ABZ0VSJ0</accession>